<dbReference type="AlphaFoldDB" id="A0A4Y8CXJ1"/>
<name>A0A4Y8CXJ1_9HELO</name>
<evidence type="ECO:0000313" key="2">
    <source>
        <dbReference type="Proteomes" id="UP000297299"/>
    </source>
</evidence>
<dbReference type="OrthoDB" id="3492307at2759"/>
<dbReference type="Proteomes" id="UP000297299">
    <property type="component" value="Unassembled WGS sequence"/>
</dbReference>
<dbReference type="EMBL" id="PHWZ01000232">
    <property type="protein sequence ID" value="TEY55501.1"/>
    <property type="molecule type" value="Genomic_DNA"/>
</dbReference>
<organism evidence="1 2">
    <name type="scientific">Botryotinia calthae</name>
    <dbReference type="NCBI Taxonomy" id="38488"/>
    <lineage>
        <taxon>Eukaryota</taxon>
        <taxon>Fungi</taxon>
        <taxon>Dikarya</taxon>
        <taxon>Ascomycota</taxon>
        <taxon>Pezizomycotina</taxon>
        <taxon>Leotiomycetes</taxon>
        <taxon>Helotiales</taxon>
        <taxon>Sclerotiniaceae</taxon>
        <taxon>Botryotinia</taxon>
    </lineage>
</organism>
<reference evidence="1 2" key="1">
    <citation type="submission" date="2017-11" db="EMBL/GenBank/DDBJ databases">
        <title>Comparative genomics of Botrytis spp.</title>
        <authorList>
            <person name="Valero-Jimenez C.A."/>
            <person name="Tapia P."/>
            <person name="Veloso J."/>
            <person name="Silva-Moreno E."/>
            <person name="Staats M."/>
            <person name="Valdes J.H."/>
            <person name="Van Kan J.A.L."/>
        </authorList>
    </citation>
    <scope>NUCLEOTIDE SEQUENCE [LARGE SCALE GENOMIC DNA]</scope>
    <source>
        <strain evidence="1 2">MUCL2830</strain>
    </source>
</reference>
<evidence type="ECO:0000313" key="1">
    <source>
        <dbReference type="EMBL" id="TEY55501.1"/>
    </source>
</evidence>
<comment type="caution">
    <text evidence="1">The sequence shown here is derived from an EMBL/GenBank/DDBJ whole genome shotgun (WGS) entry which is preliminary data.</text>
</comment>
<proteinExistence type="predicted"/>
<keyword evidence="2" id="KW-1185">Reference proteome</keyword>
<sequence length="86" mass="9799">MEGFSPGVFGYKPAPSIWQNHLDISDDCSTSYVGNHFDAKGTKMAKFSLDSTFYTAERMIRLPYDDVQSLCNDWIPDWSARRDIAL</sequence>
<accession>A0A4Y8CXJ1</accession>
<gene>
    <name evidence="1" type="ORF">BOTCAL_0232g00090</name>
</gene>
<protein>
    <submittedName>
        <fullName evidence="1">Uncharacterized protein</fullName>
    </submittedName>
</protein>